<proteinExistence type="predicted"/>
<evidence type="ECO:0000256" key="1">
    <source>
        <dbReference type="SAM" id="MobiDB-lite"/>
    </source>
</evidence>
<dbReference type="AlphaFoldDB" id="S2W0J0"/>
<comment type="caution">
    <text evidence="2">The sequence shown here is derived from an EMBL/GenBank/DDBJ whole genome shotgun (WGS) entry which is preliminary data.</text>
</comment>
<organism evidence="2 3">
    <name type="scientific">Actinotignum schaalii FB123-CNA-2</name>
    <dbReference type="NCBI Taxonomy" id="883067"/>
    <lineage>
        <taxon>Bacteria</taxon>
        <taxon>Bacillati</taxon>
        <taxon>Actinomycetota</taxon>
        <taxon>Actinomycetes</taxon>
        <taxon>Actinomycetales</taxon>
        <taxon>Actinomycetaceae</taxon>
        <taxon>Actinotignum</taxon>
    </lineage>
</organism>
<reference evidence="2 3" key="1">
    <citation type="submission" date="2013-05" db="EMBL/GenBank/DDBJ databases">
        <title>The Genome Sequence of Actinobaculum schaalii FB123-CNA2.</title>
        <authorList>
            <consortium name="The Broad Institute Genomics Platform"/>
            <person name="Earl A."/>
            <person name="Ward D."/>
            <person name="Feldgarden M."/>
            <person name="Gevers D."/>
            <person name="Saerens B."/>
            <person name="Vaneechoutte M."/>
            <person name="Walker B."/>
            <person name="Young S."/>
            <person name="Zeng Q."/>
            <person name="Gargeya S."/>
            <person name="Fitzgerald M."/>
            <person name="Haas B."/>
            <person name="Abouelleil A."/>
            <person name="Allen A.W."/>
            <person name="Alvarado L."/>
            <person name="Arachchi H.M."/>
            <person name="Berlin A.M."/>
            <person name="Chapman S.B."/>
            <person name="Gainer-Dewar J."/>
            <person name="Goldberg J."/>
            <person name="Griggs A."/>
            <person name="Gujja S."/>
            <person name="Hansen M."/>
            <person name="Howarth C."/>
            <person name="Imamovic A."/>
            <person name="Ireland A."/>
            <person name="Larimer J."/>
            <person name="McCowan C."/>
            <person name="Murphy C."/>
            <person name="Pearson M."/>
            <person name="Poon T.W."/>
            <person name="Priest M."/>
            <person name="Roberts A."/>
            <person name="Saif S."/>
            <person name="Shea T."/>
            <person name="Sisk P."/>
            <person name="Sykes S."/>
            <person name="Wortman J."/>
            <person name="Nusbaum C."/>
            <person name="Birren B."/>
        </authorList>
    </citation>
    <scope>NUCLEOTIDE SEQUENCE [LARGE SCALE GENOMIC DNA]</scope>
    <source>
        <strain evidence="2 3">FB123-CNA-2</strain>
    </source>
</reference>
<dbReference type="OrthoDB" id="4409988at2"/>
<evidence type="ECO:0000313" key="2">
    <source>
        <dbReference type="EMBL" id="EPD26082.1"/>
    </source>
</evidence>
<keyword evidence="3" id="KW-1185">Reference proteome</keyword>
<accession>S2W0J0</accession>
<dbReference type="eggNOG" id="ENOG5033FV7">
    <property type="taxonomic scope" value="Bacteria"/>
</dbReference>
<name>S2W0J0_9ACTO</name>
<dbReference type="CDD" id="cd18703">
    <property type="entry name" value="PIN_VapC-like"/>
    <property type="match status" value="1"/>
</dbReference>
<dbReference type="HOGENOM" id="CLU_1303998_0_0_11"/>
<evidence type="ECO:0000313" key="3">
    <source>
        <dbReference type="Proteomes" id="UP000014393"/>
    </source>
</evidence>
<dbReference type="EMBL" id="AGWM01000012">
    <property type="protein sequence ID" value="EPD26082.1"/>
    <property type="molecule type" value="Genomic_DNA"/>
</dbReference>
<gene>
    <name evidence="2" type="ORF">HMPREF9237_01357</name>
</gene>
<dbReference type="PATRIC" id="fig|883067.3.peg.1326"/>
<protein>
    <recommendedName>
        <fullName evidence="4">PIN domain-containing protein</fullName>
    </recommendedName>
</protein>
<dbReference type="RefSeq" id="WP_016442966.1">
    <property type="nucleotide sequence ID" value="NZ_KE150263.1"/>
</dbReference>
<sequence>MYILDTGPIFKFFATDCVPQLVKALGGNPVHIPAAVEFEIYDTPKRRSQFIRAAETWPRFPGRFKRIISDAPTEDLQQCCRDVLGVEFDDMYSLTKDRGENMAILHGVLLARSGERVVIVCDEENGTALIKKQARLLMIQHQRGLHVPGGAIAHATTLTLLQWAIERGGFKNRAEFIKKYHAMASLDEALPKDIKATGLTKSPPWPGESHSDDPQ</sequence>
<evidence type="ECO:0008006" key="4">
    <source>
        <dbReference type="Google" id="ProtNLM"/>
    </source>
</evidence>
<dbReference type="Proteomes" id="UP000014393">
    <property type="component" value="Unassembled WGS sequence"/>
</dbReference>
<feature type="region of interest" description="Disordered" evidence="1">
    <location>
        <begin position="195"/>
        <end position="215"/>
    </location>
</feature>